<comment type="caution">
    <text evidence="1">The sequence shown here is derived from an EMBL/GenBank/DDBJ whole genome shotgun (WGS) entry which is preliminary data.</text>
</comment>
<dbReference type="EC" id="2.7.1.23" evidence="1"/>
<organism evidence="1 2">
    <name type="scientific">Palleniella muris</name>
    <dbReference type="NCBI Taxonomy" id="3038145"/>
    <lineage>
        <taxon>Bacteria</taxon>
        <taxon>Pseudomonadati</taxon>
        <taxon>Bacteroidota</taxon>
        <taxon>Bacteroidia</taxon>
        <taxon>Bacteroidales</taxon>
        <taxon>Prevotellaceae</taxon>
        <taxon>Palleniella</taxon>
    </lineage>
</organism>
<evidence type="ECO:0000313" key="2">
    <source>
        <dbReference type="Proteomes" id="UP000308886"/>
    </source>
</evidence>
<protein>
    <submittedName>
        <fullName evidence="1">NAD kinase</fullName>
        <ecNumber evidence="1">2.7.1.23</ecNumber>
    </submittedName>
</protein>
<accession>A0AC61QN74</accession>
<name>A0AC61QN74_9BACT</name>
<dbReference type="Proteomes" id="UP000308886">
    <property type="component" value="Unassembled WGS sequence"/>
</dbReference>
<evidence type="ECO:0000313" key="1">
    <source>
        <dbReference type="EMBL" id="TGX80797.1"/>
    </source>
</evidence>
<gene>
    <name evidence="1" type="ORF">E5358_11650</name>
</gene>
<keyword evidence="1" id="KW-0808">Transferase</keyword>
<keyword evidence="2" id="KW-1185">Reference proteome</keyword>
<keyword evidence="1" id="KW-0418">Kinase</keyword>
<dbReference type="EMBL" id="SRZC01000021">
    <property type="protein sequence ID" value="TGX80797.1"/>
    <property type="molecule type" value="Genomic_DNA"/>
</dbReference>
<sequence length="298" mass="32413">MKKKLSFAIFGNEYQTKKSSAVRCVLSLLAERGAEVYMERLFHDFLVAEQGLLSGVAGTFTELDFDVDFVVSMGGDGTFLKAANMVGRRRVPIVGINTGRLGYLADIPASDAEQALEMLYSGDFVTESHAVIEAELSVERGGCHRVAVEHALNDIAVLKQDNASMITINARIGGEPLVTYMADGLIVSTPTGSTAYSLSNGGPIIMPQTDVMCLTPVAPHSLNIRPIVVPLSAEIELEVESRSHKFLIAVDGRSEKLPETTRITVRRAAYDVAIVKRKSSNYVDTLRTKMMWGADVRS</sequence>
<reference evidence="1" key="1">
    <citation type="submission" date="2019-04" db="EMBL/GenBank/DDBJ databases">
        <title>Microbes associate with the intestines of laboratory mice.</title>
        <authorList>
            <person name="Navarre W."/>
            <person name="Wong E."/>
            <person name="Huang K."/>
            <person name="Tropini C."/>
            <person name="Ng K."/>
            <person name="Yu B."/>
        </authorList>
    </citation>
    <scope>NUCLEOTIDE SEQUENCE</scope>
    <source>
        <strain evidence="1">NM73_A23</strain>
    </source>
</reference>
<proteinExistence type="predicted"/>